<evidence type="ECO:0000256" key="7">
    <source>
        <dbReference type="ARBA" id="ARBA00023134"/>
    </source>
</evidence>
<evidence type="ECO:0000256" key="1">
    <source>
        <dbReference type="ARBA" id="ARBA00001946"/>
    </source>
</evidence>
<evidence type="ECO:0000313" key="12">
    <source>
        <dbReference type="EMBL" id="STO96990.1"/>
    </source>
</evidence>
<evidence type="ECO:0000256" key="8">
    <source>
        <dbReference type="ARBA" id="ARBA00023210"/>
    </source>
</evidence>
<keyword evidence="6" id="KW-0460">Magnesium</keyword>
<dbReference type="EMBL" id="UGHV01000001">
    <property type="protein sequence ID" value="STO96990.1"/>
    <property type="molecule type" value="Genomic_DNA"/>
</dbReference>
<feature type="domain" description="EngB-type G" evidence="11">
    <location>
        <begin position="23"/>
        <end position="210"/>
    </location>
</feature>
<dbReference type="InterPro" id="IPR006073">
    <property type="entry name" value="GTP-bd"/>
</dbReference>
<dbReference type="PANTHER" id="PTHR11649">
    <property type="entry name" value="MSS1/TRME-RELATED GTP-BINDING PROTEIN"/>
    <property type="match status" value="1"/>
</dbReference>
<dbReference type="GO" id="GO:0046872">
    <property type="term" value="F:metal ion binding"/>
    <property type="evidence" value="ECO:0007669"/>
    <property type="project" value="UniProtKB-KW"/>
</dbReference>
<dbReference type="RefSeq" id="WP_115011272.1">
    <property type="nucleotide sequence ID" value="NZ_UGHV01000001.1"/>
</dbReference>
<dbReference type="InterPro" id="IPR030393">
    <property type="entry name" value="G_ENGB_dom"/>
</dbReference>
<dbReference type="InterPro" id="IPR027417">
    <property type="entry name" value="P-loop_NTPase"/>
</dbReference>
<comment type="cofactor">
    <cofactor evidence="1">
        <name>Mg(2+)</name>
        <dbReference type="ChEBI" id="CHEBI:18420"/>
    </cofactor>
</comment>
<dbReference type="OrthoDB" id="9804921at2"/>
<evidence type="ECO:0000256" key="3">
    <source>
        <dbReference type="ARBA" id="ARBA00022618"/>
    </source>
</evidence>
<evidence type="ECO:0000256" key="9">
    <source>
        <dbReference type="ARBA" id="ARBA00023306"/>
    </source>
</evidence>
<dbReference type="PROSITE" id="PS51706">
    <property type="entry name" value="G_ENGB"/>
    <property type="match status" value="1"/>
</dbReference>
<evidence type="ECO:0000256" key="10">
    <source>
        <dbReference type="HAMAP-Rule" id="MF_00321"/>
    </source>
</evidence>
<keyword evidence="8 10" id="KW-0717">Septation</keyword>
<comment type="function">
    <text evidence="10">Necessary for normal cell division and for the maintenance of normal septation.</text>
</comment>
<keyword evidence="3 10" id="KW-0132">Cell division</keyword>
<evidence type="ECO:0000256" key="2">
    <source>
        <dbReference type="ARBA" id="ARBA00009638"/>
    </source>
</evidence>
<dbReference type="GO" id="GO:0005525">
    <property type="term" value="F:GTP binding"/>
    <property type="evidence" value="ECO:0007669"/>
    <property type="project" value="UniProtKB-UniRule"/>
</dbReference>
<accession>A0A377J3G4</accession>
<evidence type="ECO:0000259" key="11">
    <source>
        <dbReference type="PROSITE" id="PS51706"/>
    </source>
</evidence>
<keyword evidence="7 10" id="KW-0342">GTP-binding</keyword>
<name>A0A377J3G4_9HELI</name>
<dbReference type="NCBIfam" id="TIGR03598">
    <property type="entry name" value="GTPase_YsxC"/>
    <property type="match status" value="1"/>
</dbReference>
<dbReference type="PANTHER" id="PTHR11649:SF13">
    <property type="entry name" value="ENGB-TYPE G DOMAIN-CONTAINING PROTEIN"/>
    <property type="match status" value="1"/>
</dbReference>
<keyword evidence="5 10" id="KW-0547">Nucleotide-binding</keyword>
<dbReference type="SUPFAM" id="SSF52540">
    <property type="entry name" value="P-loop containing nucleoside triphosphate hydrolases"/>
    <property type="match status" value="1"/>
</dbReference>
<reference evidence="12 13" key="1">
    <citation type="submission" date="2018-06" db="EMBL/GenBank/DDBJ databases">
        <authorList>
            <consortium name="Pathogen Informatics"/>
            <person name="Doyle S."/>
        </authorList>
    </citation>
    <scope>NUCLEOTIDE SEQUENCE [LARGE SCALE GENOMIC DNA]</scope>
    <source>
        <strain evidence="12 13">NCTC12410</strain>
    </source>
</reference>
<dbReference type="GO" id="GO:0000917">
    <property type="term" value="P:division septum assembly"/>
    <property type="evidence" value="ECO:0007669"/>
    <property type="project" value="UniProtKB-KW"/>
</dbReference>
<dbReference type="Gene3D" id="3.40.50.300">
    <property type="entry name" value="P-loop containing nucleotide triphosphate hydrolases"/>
    <property type="match status" value="1"/>
</dbReference>
<evidence type="ECO:0000313" key="13">
    <source>
        <dbReference type="Proteomes" id="UP000254841"/>
    </source>
</evidence>
<gene>
    <name evidence="10 12" type="primary">engB</name>
    <name evidence="12" type="ORF">NCTC12410_00809</name>
</gene>
<dbReference type="AlphaFoldDB" id="A0A377J3G4"/>
<evidence type="ECO:0000256" key="5">
    <source>
        <dbReference type="ARBA" id="ARBA00022741"/>
    </source>
</evidence>
<evidence type="ECO:0000256" key="6">
    <source>
        <dbReference type="ARBA" id="ARBA00022842"/>
    </source>
</evidence>
<dbReference type="GO" id="GO:0005829">
    <property type="term" value="C:cytosol"/>
    <property type="evidence" value="ECO:0007669"/>
    <property type="project" value="TreeGrafter"/>
</dbReference>
<keyword evidence="9 10" id="KW-0131">Cell cycle</keyword>
<organism evidence="12 13">
    <name type="scientific">Helicobacter canis</name>
    <dbReference type="NCBI Taxonomy" id="29419"/>
    <lineage>
        <taxon>Bacteria</taxon>
        <taxon>Pseudomonadati</taxon>
        <taxon>Campylobacterota</taxon>
        <taxon>Epsilonproteobacteria</taxon>
        <taxon>Campylobacterales</taxon>
        <taxon>Helicobacteraceae</taxon>
        <taxon>Helicobacter</taxon>
    </lineage>
</organism>
<sequence length="220" mass="24709">MITITNAHFLTSASKLSECPAPTTSEIVMLGRSNVGKSTFINTLLESNLAKSSSTPGKTRLINFFTSIWHDQEKDLHIPISLIDLPGIGYAKVSKQELTLWQRNLWEFLQQRSSIKLFIHLIDARHQQLAIDSNLASQIQAILRGDQILLPIYTKADKLTKNDLAKLRQKAALITTNNATIARTIYRPKSPQDPTLLDMIRERIFYALLGDISTDIPNKG</sequence>
<dbReference type="CDD" id="cd01876">
    <property type="entry name" value="YihA_EngB"/>
    <property type="match status" value="1"/>
</dbReference>
<comment type="similarity">
    <text evidence="2 10">Belongs to the TRAFAC class TrmE-Era-EngA-EngB-Septin-like GTPase superfamily. EngB GTPase family.</text>
</comment>
<dbReference type="HAMAP" id="MF_00321">
    <property type="entry name" value="GTPase_EngB"/>
    <property type="match status" value="1"/>
</dbReference>
<proteinExistence type="inferred from homology"/>
<keyword evidence="4" id="KW-0479">Metal-binding</keyword>
<evidence type="ECO:0000256" key="4">
    <source>
        <dbReference type="ARBA" id="ARBA00022723"/>
    </source>
</evidence>
<dbReference type="Pfam" id="PF01926">
    <property type="entry name" value="MMR_HSR1"/>
    <property type="match status" value="1"/>
</dbReference>
<dbReference type="Proteomes" id="UP000254841">
    <property type="component" value="Unassembled WGS sequence"/>
</dbReference>
<protein>
    <recommendedName>
        <fullName evidence="10">Probable GTP-binding protein EngB</fullName>
    </recommendedName>
</protein>
<dbReference type="InterPro" id="IPR019987">
    <property type="entry name" value="GTP-bd_ribosome_bio_YsxC"/>
</dbReference>